<gene>
    <name evidence="2" type="ORF">Sjap_001294</name>
</gene>
<organism evidence="2 3">
    <name type="scientific">Stephania japonica</name>
    <dbReference type="NCBI Taxonomy" id="461633"/>
    <lineage>
        <taxon>Eukaryota</taxon>
        <taxon>Viridiplantae</taxon>
        <taxon>Streptophyta</taxon>
        <taxon>Embryophyta</taxon>
        <taxon>Tracheophyta</taxon>
        <taxon>Spermatophyta</taxon>
        <taxon>Magnoliopsida</taxon>
        <taxon>Ranunculales</taxon>
        <taxon>Menispermaceae</taxon>
        <taxon>Menispermoideae</taxon>
        <taxon>Cissampelideae</taxon>
        <taxon>Stephania</taxon>
    </lineage>
</organism>
<dbReference type="AlphaFoldDB" id="A0AAP0KLF2"/>
<accession>A0AAP0KLF2</accession>
<protein>
    <submittedName>
        <fullName evidence="2">Uncharacterized protein</fullName>
    </submittedName>
</protein>
<feature type="compositionally biased region" description="Low complexity" evidence="1">
    <location>
        <begin position="59"/>
        <end position="70"/>
    </location>
</feature>
<feature type="region of interest" description="Disordered" evidence="1">
    <location>
        <begin position="23"/>
        <end position="70"/>
    </location>
</feature>
<keyword evidence="3" id="KW-1185">Reference proteome</keyword>
<sequence>MCTIHHLPQPPPSLFTPTILATAAASHRRHGPRRAHISLSVSRHDSSPPTGSPPPPPTTTTYLSTTTENA</sequence>
<evidence type="ECO:0000256" key="1">
    <source>
        <dbReference type="SAM" id="MobiDB-lite"/>
    </source>
</evidence>
<reference evidence="2 3" key="1">
    <citation type="submission" date="2024-01" db="EMBL/GenBank/DDBJ databases">
        <title>Genome assemblies of Stephania.</title>
        <authorList>
            <person name="Yang L."/>
        </authorList>
    </citation>
    <scope>NUCLEOTIDE SEQUENCE [LARGE SCALE GENOMIC DNA]</scope>
    <source>
        <strain evidence="2">QJT</strain>
        <tissue evidence="2">Leaf</tissue>
    </source>
</reference>
<comment type="caution">
    <text evidence="2">The sequence shown here is derived from an EMBL/GenBank/DDBJ whole genome shotgun (WGS) entry which is preliminary data.</text>
</comment>
<evidence type="ECO:0000313" key="3">
    <source>
        <dbReference type="Proteomes" id="UP001417504"/>
    </source>
</evidence>
<dbReference type="Proteomes" id="UP001417504">
    <property type="component" value="Unassembled WGS sequence"/>
</dbReference>
<proteinExistence type="predicted"/>
<feature type="compositionally biased region" description="Basic residues" evidence="1">
    <location>
        <begin position="26"/>
        <end position="36"/>
    </location>
</feature>
<dbReference type="EMBL" id="JBBNAE010000001">
    <property type="protein sequence ID" value="KAK9153814.1"/>
    <property type="molecule type" value="Genomic_DNA"/>
</dbReference>
<evidence type="ECO:0000313" key="2">
    <source>
        <dbReference type="EMBL" id="KAK9153814.1"/>
    </source>
</evidence>
<name>A0AAP0KLF2_9MAGN</name>